<dbReference type="CDD" id="cd09274">
    <property type="entry name" value="RNase_HI_RT_Ty3"/>
    <property type="match status" value="1"/>
</dbReference>
<reference evidence="2 3" key="1">
    <citation type="submission" date="2019-06" db="EMBL/GenBank/DDBJ databases">
        <title>Genomics analysis of Aphanomyces spp. identifies a new class of oomycete effector associated with host adaptation.</title>
        <authorList>
            <person name="Gaulin E."/>
        </authorList>
    </citation>
    <scope>NUCLEOTIDE SEQUENCE [LARGE SCALE GENOMIC DNA]</scope>
    <source>
        <strain evidence="2 3">E</strain>
    </source>
</reference>
<dbReference type="EMBL" id="VJMI01021137">
    <property type="protein sequence ID" value="KAF0702449.1"/>
    <property type="molecule type" value="Genomic_DNA"/>
</dbReference>
<proteinExistence type="predicted"/>
<dbReference type="InterPro" id="IPR043128">
    <property type="entry name" value="Rev_trsase/Diguanyl_cyclase"/>
</dbReference>
<dbReference type="InterPro" id="IPR041577">
    <property type="entry name" value="RT_RNaseH_2"/>
</dbReference>
<dbReference type="Pfam" id="PF17919">
    <property type="entry name" value="RT_RNaseH_2"/>
    <property type="match status" value="1"/>
</dbReference>
<evidence type="ECO:0000313" key="2">
    <source>
        <dbReference type="EMBL" id="KAF0702449.1"/>
    </source>
</evidence>
<name>A0A6A4Z5D5_APHAT</name>
<dbReference type="PANTHER" id="PTHR33064">
    <property type="entry name" value="POL PROTEIN"/>
    <property type="match status" value="1"/>
</dbReference>
<protein>
    <recommendedName>
        <fullName evidence="1">Reverse transcriptase/retrotransposon-derived protein RNase H-like domain-containing protein</fullName>
    </recommendedName>
</protein>
<sequence length="248" mass="29104">MLVLPHARKYTAFRKHKEILQWRVAPMAWRVCRGYVYLDDICVYSKTMDEHVEHMRIVLEVLRKEKLYARLDNEGLQVDANKVRAIEEWAARANRKEIKSFLGMVGYYRKFIANYAKLILLISELAKDKVPWEWTDQHNKAFLNIKAALQQAPVLKLRDFDQLFMITTDASGYCCGAVLSQLDAKGEDRPVAFLSKKLTDTECNWPSHEKELYAIKLALTKWRYYVYGPHFDVFTDNATCQWFLKTPV</sequence>
<dbReference type="Proteomes" id="UP000469452">
    <property type="component" value="Unassembled WGS sequence"/>
</dbReference>
<organism evidence="2 3">
    <name type="scientific">Aphanomyces astaci</name>
    <name type="common">Crayfish plague agent</name>
    <dbReference type="NCBI Taxonomy" id="112090"/>
    <lineage>
        <taxon>Eukaryota</taxon>
        <taxon>Sar</taxon>
        <taxon>Stramenopiles</taxon>
        <taxon>Oomycota</taxon>
        <taxon>Saprolegniomycetes</taxon>
        <taxon>Saprolegniales</taxon>
        <taxon>Verrucalvaceae</taxon>
        <taxon>Aphanomyces</taxon>
    </lineage>
</organism>
<dbReference type="SUPFAM" id="SSF56672">
    <property type="entry name" value="DNA/RNA polymerases"/>
    <property type="match status" value="1"/>
</dbReference>
<feature type="domain" description="Reverse transcriptase/retrotransposon-derived protein RNase H-like" evidence="1">
    <location>
        <begin position="134"/>
        <end position="233"/>
    </location>
</feature>
<dbReference type="InterPro" id="IPR051320">
    <property type="entry name" value="Viral_Replic_Matur_Polypro"/>
</dbReference>
<dbReference type="AlphaFoldDB" id="A0A6A4Z5D5"/>
<evidence type="ECO:0000259" key="1">
    <source>
        <dbReference type="Pfam" id="PF17919"/>
    </source>
</evidence>
<dbReference type="FunFam" id="3.30.70.270:FF:000020">
    <property type="entry name" value="Transposon Tf2-6 polyprotein-like Protein"/>
    <property type="match status" value="1"/>
</dbReference>
<dbReference type="InterPro" id="IPR043502">
    <property type="entry name" value="DNA/RNA_pol_sf"/>
</dbReference>
<accession>A0A6A4Z5D5</accession>
<dbReference type="PANTHER" id="PTHR33064:SF37">
    <property type="entry name" value="RIBONUCLEASE H"/>
    <property type="match status" value="1"/>
</dbReference>
<dbReference type="Gene3D" id="3.30.70.270">
    <property type="match status" value="2"/>
</dbReference>
<gene>
    <name evidence="2" type="ORF">AaE_015921</name>
</gene>
<comment type="caution">
    <text evidence="2">The sequence shown here is derived from an EMBL/GenBank/DDBJ whole genome shotgun (WGS) entry which is preliminary data.</text>
</comment>
<evidence type="ECO:0000313" key="3">
    <source>
        <dbReference type="Proteomes" id="UP000469452"/>
    </source>
</evidence>